<evidence type="ECO:0000256" key="6">
    <source>
        <dbReference type="ARBA" id="ARBA00029447"/>
    </source>
</evidence>
<protein>
    <submittedName>
        <fullName evidence="12">Methyl-accepting chemotaxis protein</fullName>
    </submittedName>
</protein>
<comment type="subcellular location">
    <subcellularLocation>
        <location evidence="1">Membrane</location>
        <topology evidence="1">Multi-pass membrane protein</topology>
    </subcellularLocation>
</comment>
<gene>
    <name evidence="12" type="ORF">D0436_06200</name>
</gene>
<feature type="domain" description="HAMP" evidence="11">
    <location>
        <begin position="217"/>
        <end position="271"/>
    </location>
</feature>
<dbReference type="EMBL" id="CP031775">
    <property type="protein sequence ID" value="QDZ90101.1"/>
    <property type="molecule type" value="Genomic_DNA"/>
</dbReference>
<dbReference type="GO" id="GO:0004888">
    <property type="term" value="F:transmembrane signaling receptor activity"/>
    <property type="evidence" value="ECO:0007669"/>
    <property type="project" value="InterPro"/>
</dbReference>
<evidence type="ECO:0000259" key="11">
    <source>
        <dbReference type="PROSITE" id="PS50885"/>
    </source>
</evidence>
<dbReference type="InterPro" id="IPR003660">
    <property type="entry name" value="HAMP_dom"/>
</dbReference>
<name>A0A5B8QVZ5_9GAMM</name>
<dbReference type="Pfam" id="PF00672">
    <property type="entry name" value="HAMP"/>
    <property type="match status" value="1"/>
</dbReference>
<comment type="similarity">
    <text evidence="6">Belongs to the methyl-accepting chemotaxis (MCP) protein family.</text>
</comment>
<proteinExistence type="inferred from homology"/>
<dbReference type="SMART" id="SM00304">
    <property type="entry name" value="HAMP"/>
    <property type="match status" value="1"/>
</dbReference>
<dbReference type="RefSeq" id="WP_208661882.1">
    <property type="nucleotide sequence ID" value="NZ_CP031775.2"/>
</dbReference>
<dbReference type="GO" id="GO:0007165">
    <property type="term" value="P:signal transduction"/>
    <property type="evidence" value="ECO:0007669"/>
    <property type="project" value="UniProtKB-KW"/>
</dbReference>
<dbReference type="PROSITE" id="PS50111">
    <property type="entry name" value="CHEMOTAXIS_TRANSDUC_2"/>
    <property type="match status" value="1"/>
</dbReference>
<evidence type="ECO:0000256" key="4">
    <source>
        <dbReference type="ARBA" id="ARBA00023136"/>
    </source>
</evidence>
<dbReference type="FunFam" id="1.10.287.950:FF:000001">
    <property type="entry name" value="Methyl-accepting chemotaxis sensory transducer"/>
    <property type="match status" value="1"/>
</dbReference>
<dbReference type="KEGG" id="sdeo:D0436_06200"/>
<dbReference type="CDD" id="cd11386">
    <property type="entry name" value="MCP_signal"/>
    <property type="match status" value="1"/>
</dbReference>
<dbReference type="SUPFAM" id="SSF58104">
    <property type="entry name" value="Methyl-accepting chemotaxis protein (MCP) signaling domain"/>
    <property type="match status" value="1"/>
</dbReference>
<dbReference type="SMART" id="SM00283">
    <property type="entry name" value="MA"/>
    <property type="match status" value="1"/>
</dbReference>
<dbReference type="Proteomes" id="UP000321124">
    <property type="component" value="Chromosome"/>
</dbReference>
<keyword evidence="2 9" id="KW-0812">Transmembrane</keyword>
<dbReference type="Pfam" id="PF12729">
    <property type="entry name" value="4HB_MCP_1"/>
    <property type="match status" value="1"/>
</dbReference>
<keyword evidence="5 7" id="KW-0807">Transducer</keyword>
<feature type="domain" description="Methyl-accepting transducer" evidence="10">
    <location>
        <begin position="276"/>
        <end position="512"/>
    </location>
</feature>
<dbReference type="GO" id="GO:0016020">
    <property type="term" value="C:membrane"/>
    <property type="evidence" value="ECO:0007669"/>
    <property type="project" value="UniProtKB-SubCell"/>
</dbReference>
<dbReference type="Pfam" id="PF00015">
    <property type="entry name" value="MCPsignal"/>
    <property type="match status" value="1"/>
</dbReference>
<feature type="transmembrane region" description="Helical" evidence="9">
    <location>
        <begin position="198"/>
        <end position="219"/>
    </location>
</feature>
<evidence type="ECO:0000259" key="10">
    <source>
        <dbReference type="PROSITE" id="PS50111"/>
    </source>
</evidence>
<sequence length="548" mass="59631">MRWYKDLSINQKLIYPSLLLAGVVIFASFTGIVGLKALKQSADKLALEYLPSQSLLLQADKELYQAQVAERSLMFVNVGTDSYNQLLKQHSQSIELVNQHLTHFAKVTTSQQALNQLTELTQTFNEWQKITNEISNQRTNNGRNGRTTAIDLSFGQGATLFDKLHIQISHLTNELNSHTEGAVEQVEADALEGQKLQLVALAISIIICAIYVIALPKLISRPLAVLLAKIHDITDGDGDLRARINLTSKDELGDLARAFNHFLDNLHSIISQFKDSTARLTLSAQGLAHASEMAKQTLRTQEETTRKVADASDHIAASVQEVSSSANHAAEAAKQADNYTATGQEKVQNTIAVIRQLAQDVSQAENQINKLELEGQHIGKVLEVIQAIAEQTNLLALNAAIEAARAGEQGRGFAVVADEVRSLASKTHQSTEEIKLMIANVQNGTQSAVAAINIGNQKAIASVEAASNAGEALAHIAEMVSEISEMNNQIALAAKAQSTMENESHQNIQHIAEQSEESRHTTDEIHAASIQLSTMANELTALVSRFKL</sequence>
<keyword evidence="8" id="KW-0175">Coiled coil</keyword>
<feature type="transmembrane region" description="Helical" evidence="9">
    <location>
        <begin position="13"/>
        <end position="35"/>
    </location>
</feature>
<evidence type="ECO:0000256" key="1">
    <source>
        <dbReference type="ARBA" id="ARBA00004141"/>
    </source>
</evidence>
<dbReference type="InterPro" id="IPR004090">
    <property type="entry name" value="Chemotax_Me-accpt_rcpt"/>
</dbReference>
<accession>A0A5B8QVZ5</accession>
<keyword evidence="4 9" id="KW-0472">Membrane</keyword>
<evidence type="ECO:0000256" key="2">
    <source>
        <dbReference type="ARBA" id="ARBA00022692"/>
    </source>
</evidence>
<keyword evidence="3 9" id="KW-1133">Transmembrane helix</keyword>
<dbReference type="GO" id="GO:0006935">
    <property type="term" value="P:chemotaxis"/>
    <property type="evidence" value="ECO:0007669"/>
    <property type="project" value="InterPro"/>
</dbReference>
<evidence type="ECO:0000256" key="5">
    <source>
        <dbReference type="ARBA" id="ARBA00023224"/>
    </source>
</evidence>
<dbReference type="PRINTS" id="PR00260">
    <property type="entry name" value="CHEMTRNSDUCR"/>
</dbReference>
<dbReference type="AlphaFoldDB" id="A0A5B8QVZ5"/>
<reference evidence="12 13" key="1">
    <citation type="journal article" date="2019" name="Ecotoxicol. Environ. Saf.">
        <title>Microbial characterization of heavy metal resistant bacterial strains isolated from an electroplating wastewater treatment plant.</title>
        <authorList>
            <person name="Cai X."/>
            <person name="Zheng X."/>
            <person name="Zhang D."/>
            <person name="Iqbal W."/>
            <person name="Liu C."/>
            <person name="Yang B."/>
            <person name="Zhao X."/>
            <person name="Lu X."/>
            <person name="Mao Y."/>
        </authorList>
    </citation>
    <scope>NUCLEOTIDE SEQUENCE [LARGE SCALE GENOMIC DNA]</scope>
    <source>
        <strain evidence="12 13">Ni1-3</strain>
    </source>
</reference>
<evidence type="ECO:0000313" key="13">
    <source>
        <dbReference type="Proteomes" id="UP000321124"/>
    </source>
</evidence>
<dbReference type="PROSITE" id="PS50885">
    <property type="entry name" value="HAMP"/>
    <property type="match status" value="1"/>
</dbReference>
<dbReference type="CDD" id="cd06225">
    <property type="entry name" value="HAMP"/>
    <property type="match status" value="1"/>
</dbReference>
<evidence type="ECO:0000256" key="9">
    <source>
        <dbReference type="SAM" id="Phobius"/>
    </source>
</evidence>
<dbReference type="PANTHER" id="PTHR32089">
    <property type="entry name" value="METHYL-ACCEPTING CHEMOTAXIS PROTEIN MCPB"/>
    <property type="match status" value="1"/>
</dbReference>
<dbReference type="PANTHER" id="PTHR32089:SF119">
    <property type="entry name" value="METHYL-ACCEPTING CHEMOTAXIS PROTEIN CTPL"/>
    <property type="match status" value="1"/>
</dbReference>
<evidence type="ECO:0000256" key="3">
    <source>
        <dbReference type="ARBA" id="ARBA00022989"/>
    </source>
</evidence>
<organism evidence="12 13">
    <name type="scientific">Shewanella decolorationis</name>
    <dbReference type="NCBI Taxonomy" id="256839"/>
    <lineage>
        <taxon>Bacteria</taxon>
        <taxon>Pseudomonadati</taxon>
        <taxon>Pseudomonadota</taxon>
        <taxon>Gammaproteobacteria</taxon>
        <taxon>Alteromonadales</taxon>
        <taxon>Shewanellaceae</taxon>
        <taxon>Shewanella</taxon>
    </lineage>
</organism>
<evidence type="ECO:0000313" key="12">
    <source>
        <dbReference type="EMBL" id="QDZ90101.1"/>
    </source>
</evidence>
<dbReference type="Gene3D" id="1.10.287.950">
    <property type="entry name" value="Methyl-accepting chemotaxis protein"/>
    <property type="match status" value="1"/>
</dbReference>
<evidence type="ECO:0000256" key="8">
    <source>
        <dbReference type="SAM" id="Coils"/>
    </source>
</evidence>
<dbReference type="InterPro" id="IPR024478">
    <property type="entry name" value="HlyB_4HB_MCP"/>
</dbReference>
<dbReference type="InterPro" id="IPR004089">
    <property type="entry name" value="MCPsignal_dom"/>
</dbReference>
<evidence type="ECO:0000256" key="7">
    <source>
        <dbReference type="PROSITE-ProRule" id="PRU00284"/>
    </source>
</evidence>
<feature type="coiled-coil region" evidence="8">
    <location>
        <begin position="347"/>
        <end position="374"/>
    </location>
</feature>